<dbReference type="AlphaFoldDB" id="A0A9X3CZE4"/>
<dbReference type="InterPro" id="IPR013656">
    <property type="entry name" value="PAS_4"/>
</dbReference>
<evidence type="ECO:0000259" key="8">
    <source>
        <dbReference type="PROSITE" id="PS50113"/>
    </source>
</evidence>
<dbReference type="SUPFAM" id="SSF55781">
    <property type="entry name" value="GAF domain-like"/>
    <property type="match status" value="1"/>
</dbReference>
<feature type="domain" description="PAC" evidence="8">
    <location>
        <begin position="662"/>
        <end position="714"/>
    </location>
</feature>
<feature type="domain" description="PAS" evidence="7">
    <location>
        <begin position="2"/>
        <end position="51"/>
    </location>
</feature>
<dbReference type="SUPFAM" id="SSF55785">
    <property type="entry name" value="PYP-like sensor domain (PAS domain)"/>
    <property type="match status" value="5"/>
</dbReference>
<feature type="domain" description="PAC" evidence="8">
    <location>
        <begin position="792"/>
        <end position="844"/>
    </location>
</feature>
<keyword evidence="4" id="KW-0808">Transferase</keyword>
<protein>
    <recommendedName>
        <fullName evidence="2">histidine kinase</fullName>
        <ecNumber evidence="2">2.7.13.3</ecNumber>
    </recommendedName>
</protein>
<evidence type="ECO:0000313" key="9">
    <source>
        <dbReference type="EMBL" id="MCX2839403.1"/>
    </source>
</evidence>
<dbReference type="InterPro" id="IPR001610">
    <property type="entry name" value="PAC"/>
</dbReference>
<dbReference type="Gene3D" id="3.30.450.40">
    <property type="match status" value="1"/>
</dbReference>
<dbReference type="PANTHER" id="PTHR43304:SF1">
    <property type="entry name" value="PAC DOMAIN-CONTAINING PROTEIN"/>
    <property type="match status" value="1"/>
</dbReference>
<comment type="caution">
    <text evidence="9">The sequence shown here is derived from an EMBL/GenBank/DDBJ whole genome shotgun (WGS) entry which is preliminary data.</text>
</comment>
<evidence type="ECO:0000259" key="7">
    <source>
        <dbReference type="PROSITE" id="PS50112"/>
    </source>
</evidence>
<keyword evidence="5" id="KW-0418">Kinase</keyword>
<dbReference type="EMBL" id="JAPJDA010000026">
    <property type="protein sequence ID" value="MCX2839403.1"/>
    <property type="molecule type" value="Genomic_DNA"/>
</dbReference>
<name>A0A9X3CZE4_9FLAO</name>
<feature type="coiled-coil region" evidence="6">
    <location>
        <begin position="430"/>
        <end position="470"/>
    </location>
</feature>
<dbReference type="InterPro" id="IPR029016">
    <property type="entry name" value="GAF-like_dom_sf"/>
</dbReference>
<dbReference type="InterPro" id="IPR036097">
    <property type="entry name" value="HisK_dim/P_sf"/>
</dbReference>
<dbReference type="InterPro" id="IPR000700">
    <property type="entry name" value="PAS-assoc_C"/>
</dbReference>
<organism evidence="9 10">
    <name type="scientific">Salinimicrobium profundisediminis</name>
    <dbReference type="NCBI Taxonomy" id="2994553"/>
    <lineage>
        <taxon>Bacteria</taxon>
        <taxon>Pseudomonadati</taxon>
        <taxon>Bacteroidota</taxon>
        <taxon>Flavobacteriia</taxon>
        <taxon>Flavobacteriales</taxon>
        <taxon>Flavobacteriaceae</taxon>
        <taxon>Salinimicrobium</taxon>
    </lineage>
</organism>
<reference evidence="9" key="1">
    <citation type="submission" date="2022-11" db="EMBL/GenBank/DDBJ databases">
        <title>Salinimicrobium profundisediminis sp. nov., isolated from deep-sea sediment of the Mariana Trench.</title>
        <authorList>
            <person name="Fu H."/>
        </authorList>
    </citation>
    <scope>NUCLEOTIDE SEQUENCE</scope>
    <source>
        <strain evidence="9">MT39</strain>
    </source>
</reference>
<dbReference type="InterPro" id="IPR013655">
    <property type="entry name" value="PAS_fold_3"/>
</dbReference>
<dbReference type="PROSITE" id="PS50113">
    <property type="entry name" value="PAC"/>
    <property type="match status" value="2"/>
</dbReference>
<evidence type="ECO:0000256" key="2">
    <source>
        <dbReference type="ARBA" id="ARBA00012438"/>
    </source>
</evidence>
<keyword evidence="10" id="KW-1185">Reference proteome</keyword>
<dbReference type="NCBIfam" id="TIGR00229">
    <property type="entry name" value="sensory_box"/>
    <property type="match status" value="3"/>
</dbReference>
<dbReference type="EC" id="2.7.13.3" evidence="2"/>
<evidence type="ECO:0000313" key="10">
    <source>
        <dbReference type="Proteomes" id="UP001148482"/>
    </source>
</evidence>
<dbReference type="InterPro" id="IPR035965">
    <property type="entry name" value="PAS-like_dom_sf"/>
</dbReference>
<dbReference type="PROSITE" id="PS50112">
    <property type="entry name" value="PAS"/>
    <property type="match status" value="3"/>
</dbReference>
<feature type="domain" description="PAS" evidence="7">
    <location>
        <begin position="151"/>
        <end position="221"/>
    </location>
</feature>
<evidence type="ECO:0000256" key="6">
    <source>
        <dbReference type="SAM" id="Coils"/>
    </source>
</evidence>
<evidence type="ECO:0000256" key="4">
    <source>
        <dbReference type="ARBA" id="ARBA00022679"/>
    </source>
</evidence>
<accession>A0A9X3CZE4</accession>
<feature type="domain" description="PAS" evidence="7">
    <location>
        <begin position="460"/>
        <end position="530"/>
    </location>
</feature>
<evidence type="ECO:0000256" key="5">
    <source>
        <dbReference type="ARBA" id="ARBA00022777"/>
    </source>
</evidence>
<dbReference type="GO" id="GO:0000155">
    <property type="term" value="F:phosphorelay sensor kinase activity"/>
    <property type="evidence" value="ECO:0007669"/>
    <property type="project" value="InterPro"/>
</dbReference>
<dbReference type="SMART" id="SM00091">
    <property type="entry name" value="PAS"/>
    <property type="match status" value="5"/>
</dbReference>
<evidence type="ECO:0000256" key="1">
    <source>
        <dbReference type="ARBA" id="ARBA00000085"/>
    </source>
</evidence>
<keyword evidence="3" id="KW-0597">Phosphoprotein</keyword>
<dbReference type="RefSeq" id="WP_266070765.1">
    <property type="nucleotide sequence ID" value="NZ_JAPJDA010000026.1"/>
</dbReference>
<sequence>MRENCWKEIFEAIPFACLVLEPQECSAFMMVEANTAYLELLGRSREDLLGKDSREIFSSNPNLSEYGPDSFFATLEKVIRLGEKEEVNDLRYDVENKVTGELEERYFSSQNFPIKNEAGKVEVILHCAREVTAENKRKKRDKEIEEELSLSRQQFKNFIRSNPDGLYRLDMQGNFLHVNESLAMMAGLPAEELIKSNFINFCTPHDQDLVIEHFERSRQGKVTSFEAEFLAATGNLVALKILLMPMFLEGSVAEVHGIAKDITQLKHSEKVIMEKSRFLEVNAAFVSSLLEKEINQEALQQTFGVIAETVEVDRMYYFEANSDPETGEILISQKVEWCSEKTIPQIDNKELQNMPIKKVQEITGPLVKNLPFTAILDELAPGELREIFIEQQIKSMLLLPVFVGDSLTGFVGFDDCTYQRIWKEEEITFLKGLTQNLTNAFERNAALKKAKQSEEELKLSEQKFRALVQEGADLIGILDIYGCYSFVSENYKKILGLDPQELIGKNAQYFIHPEDWPRVNQQFYQLKNQKQVKISPFRFKNKNGEYRWVQTTATNLLNDSAVKGIVANSLDITMVIEQAREIEHINERYQLAATATQDLIYDWDLVKNKVTRFHRGPQELFGYSAEAVDQYDFWRNNVHPEDKQAEKKKLAIVISNPNENFIKTEYRFRKADGTYARVVDRGYIIRDYTGKALRLIGATSDISEIITKREALKVANKRFKMAMKATNEMIWDWEIDTDSVTRSKGYKKIFGYDTNEATTVHAFWLRKVVDEDRGKVQRSLADAINNTGVKKWKLEYRFVKADGMIAHIIDRGYILRDSNGKATRMVGAVLDVTNSRRLLQKVQKQNKVLKEIAWEQSHVVRAPLARIKGLLHLLEEELFEEMSKKEILFHMKESANELDDIIRNIVEKTEKINVEAR</sequence>
<dbReference type="Gene3D" id="3.30.450.20">
    <property type="entry name" value="PAS domain"/>
    <property type="match status" value="5"/>
</dbReference>
<dbReference type="Pfam" id="PF08448">
    <property type="entry name" value="PAS_4"/>
    <property type="match status" value="2"/>
</dbReference>
<dbReference type="SUPFAM" id="SSF47384">
    <property type="entry name" value="Homodimeric domain of signal transducing histidine kinase"/>
    <property type="match status" value="1"/>
</dbReference>
<evidence type="ECO:0000256" key="3">
    <source>
        <dbReference type="ARBA" id="ARBA00022553"/>
    </source>
</evidence>
<dbReference type="Proteomes" id="UP001148482">
    <property type="component" value="Unassembled WGS sequence"/>
</dbReference>
<dbReference type="InterPro" id="IPR000014">
    <property type="entry name" value="PAS"/>
</dbReference>
<comment type="catalytic activity">
    <reaction evidence="1">
        <text>ATP + protein L-histidine = ADP + protein N-phospho-L-histidine.</text>
        <dbReference type="EC" id="2.7.13.3"/>
    </reaction>
</comment>
<dbReference type="Pfam" id="PF08447">
    <property type="entry name" value="PAS_3"/>
    <property type="match status" value="3"/>
</dbReference>
<dbReference type="Gene3D" id="1.10.287.130">
    <property type="match status" value="1"/>
</dbReference>
<dbReference type="InterPro" id="IPR052162">
    <property type="entry name" value="Sensor_kinase/Photoreceptor"/>
</dbReference>
<dbReference type="CDD" id="cd00130">
    <property type="entry name" value="PAS"/>
    <property type="match status" value="4"/>
</dbReference>
<keyword evidence="6" id="KW-0175">Coiled coil</keyword>
<dbReference type="PANTHER" id="PTHR43304">
    <property type="entry name" value="PHYTOCHROME-LIKE PROTEIN CPH1"/>
    <property type="match status" value="1"/>
</dbReference>
<dbReference type="SMART" id="SM00086">
    <property type="entry name" value="PAC"/>
    <property type="match status" value="4"/>
</dbReference>
<proteinExistence type="predicted"/>
<gene>
    <name evidence="9" type="ORF">OQ279_14710</name>
</gene>